<dbReference type="EMBL" id="JBGOSP010000054">
    <property type="protein sequence ID" value="MFA3843251.1"/>
    <property type="molecule type" value="Genomic_DNA"/>
</dbReference>
<proteinExistence type="predicted"/>
<dbReference type="Proteomes" id="UP001571476">
    <property type="component" value="Unassembled WGS sequence"/>
</dbReference>
<dbReference type="RefSeq" id="WP_372567100.1">
    <property type="nucleotide sequence ID" value="NZ_JBGOSP010000054.1"/>
</dbReference>
<protein>
    <recommendedName>
        <fullName evidence="4">Integral membrane protein</fullName>
    </recommendedName>
</protein>
<accession>A0ABV4SYD9</accession>
<evidence type="ECO:0000313" key="2">
    <source>
        <dbReference type="EMBL" id="MFA3843251.1"/>
    </source>
</evidence>
<reference evidence="2 3" key="1">
    <citation type="submission" date="2024-08" db="EMBL/GenBank/DDBJ databases">
        <title>Genome sequence of Streptomyces aureus CACIA-1.46HGO.</title>
        <authorList>
            <person name="Evangelista-Martinez Z."/>
        </authorList>
    </citation>
    <scope>NUCLEOTIDE SEQUENCE [LARGE SCALE GENOMIC DNA]</scope>
    <source>
        <strain evidence="2 3">CACIA-1.46HGO</strain>
    </source>
</reference>
<feature type="transmembrane region" description="Helical" evidence="1">
    <location>
        <begin position="37"/>
        <end position="55"/>
    </location>
</feature>
<feature type="transmembrane region" description="Helical" evidence="1">
    <location>
        <begin position="12"/>
        <end position="31"/>
    </location>
</feature>
<comment type="caution">
    <text evidence="2">The sequence shown here is derived from an EMBL/GenBank/DDBJ whole genome shotgun (WGS) entry which is preliminary data.</text>
</comment>
<evidence type="ECO:0000256" key="1">
    <source>
        <dbReference type="SAM" id="Phobius"/>
    </source>
</evidence>
<organism evidence="2 3">
    <name type="scientific">Streptomyces aureus</name>
    <dbReference type="NCBI Taxonomy" id="193461"/>
    <lineage>
        <taxon>Bacteria</taxon>
        <taxon>Bacillati</taxon>
        <taxon>Actinomycetota</taxon>
        <taxon>Actinomycetes</taxon>
        <taxon>Kitasatosporales</taxon>
        <taxon>Streptomycetaceae</taxon>
        <taxon>Streptomyces</taxon>
    </lineage>
</organism>
<evidence type="ECO:0008006" key="4">
    <source>
        <dbReference type="Google" id="ProtNLM"/>
    </source>
</evidence>
<keyword evidence="1" id="KW-0812">Transmembrane</keyword>
<sequence length="62" mass="7005">MKILRPAVPEPLAWAIAWVIGTVMFWSLAQVFDDPKSWYTCALLAGIVVAAGELLDRYKQKR</sequence>
<keyword evidence="1" id="KW-0472">Membrane</keyword>
<evidence type="ECO:0000313" key="3">
    <source>
        <dbReference type="Proteomes" id="UP001571476"/>
    </source>
</evidence>
<keyword evidence="1" id="KW-1133">Transmembrane helix</keyword>
<keyword evidence="3" id="KW-1185">Reference proteome</keyword>
<gene>
    <name evidence="2" type="ORF">ACEG43_45250</name>
</gene>
<name>A0ABV4SYD9_9ACTN</name>